<dbReference type="EMBL" id="BJYZ01000002">
    <property type="protein sequence ID" value="GEO36604.1"/>
    <property type="molecule type" value="Genomic_DNA"/>
</dbReference>
<comment type="caution">
    <text evidence="1">The sequence shown here is derived from an EMBL/GenBank/DDBJ whole genome shotgun (WGS) entry which is preliminary data.</text>
</comment>
<organism evidence="1 2">
    <name type="scientific">Skermanella aerolata</name>
    <dbReference type="NCBI Taxonomy" id="393310"/>
    <lineage>
        <taxon>Bacteria</taxon>
        <taxon>Pseudomonadati</taxon>
        <taxon>Pseudomonadota</taxon>
        <taxon>Alphaproteobacteria</taxon>
        <taxon>Rhodospirillales</taxon>
        <taxon>Azospirillaceae</taxon>
        <taxon>Skermanella</taxon>
    </lineage>
</organism>
<evidence type="ECO:0000313" key="2">
    <source>
        <dbReference type="Proteomes" id="UP000321523"/>
    </source>
</evidence>
<reference evidence="1 2" key="1">
    <citation type="submission" date="2019-07" db="EMBL/GenBank/DDBJ databases">
        <title>Whole genome shotgun sequence of Skermanella aerolata NBRC 106429.</title>
        <authorList>
            <person name="Hosoyama A."/>
            <person name="Uohara A."/>
            <person name="Ohji S."/>
            <person name="Ichikawa N."/>
        </authorList>
    </citation>
    <scope>NUCLEOTIDE SEQUENCE [LARGE SCALE GENOMIC DNA]</scope>
    <source>
        <strain evidence="1 2">NBRC 106429</strain>
    </source>
</reference>
<gene>
    <name evidence="1" type="ORF">SAE02_07520</name>
</gene>
<keyword evidence="2" id="KW-1185">Reference proteome</keyword>
<sequence length="145" mass="15800">MEALLRLSGRELDDLFRRSDAGARPDGRAEGLFLLAPGTPGAPVLAGLLGLAWRGKNFDAGSGTMVNRVLPVGIEAVKARVREEPSRLDRKPCHVLDYSRTSLIAGGVRDEIREVAPGLYLGLVYWMGLRVGRFALCLTRATDKR</sequence>
<dbReference type="OrthoDB" id="119229at2"/>
<dbReference type="Proteomes" id="UP000321523">
    <property type="component" value="Unassembled WGS sequence"/>
</dbReference>
<accession>A0A512DJE5</accession>
<dbReference type="AlphaFoldDB" id="A0A512DJE5"/>
<evidence type="ECO:0000313" key="1">
    <source>
        <dbReference type="EMBL" id="GEO36604.1"/>
    </source>
</evidence>
<protein>
    <submittedName>
        <fullName evidence="1">Uncharacterized protein</fullName>
    </submittedName>
</protein>
<name>A0A512DJE5_9PROT</name>
<proteinExistence type="predicted"/>